<feature type="compositionally biased region" description="Basic and acidic residues" evidence="1">
    <location>
        <begin position="710"/>
        <end position="724"/>
    </location>
</feature>
<organism evidence="2 3">
    <name type="scientific">Fusarium tricinctum</name>
    <dbReference type="NCBI Taxonomy" id="61284"/>
    <lineage>
        <taxon>Eukaryota</taxon>
        <taxon>Fungi</taxon>
        <taxon>Dikarya</taxon>
        <taxon>Ascomycota</taxon>
        <taxon>Pezizomycotina</taxon>
        <taxon>Sordariomycetes</taxon>
        <taxon>Hypocreomycetidae</taxon>
        <taxon>Hypocreales</taxon>
        <taxon>Nectriaceae</taxon>
        <taxon>Fusarium</taxon>
        <taxon>Fusarium tricinctum species complex</taxon>
    </lineage>
</organism>
<feature type="compositionally biased region" description="Basic and acidic residues" evidence="1">
    <location>
        <begin position="377"/>
        <end position="389"/>
    </location>
</feature>
<dbReference type="OrthoDB" id="371463at2759"/>
<feature type="compositionally biased region" description="Polar residues" evidence="1">
    <location>
        <begin position="449"/>
        <end position="469"/>
    </location>
</feature>
<reference evidence="2" key="1">
    <citation type="journal article" date="2021" name="Nat. Commun.">
        <title>Genetic determinants of endophytism in the Arabidopsis root mycobiome.</title>
        <authorList>
            <person name="Mesny F."/>
            <person name="Miyauchi S."/>
            <person name="Thiergart T."/>
            <person name="Pickel B."/>
            <person name="Atanasova L."/>
            <person name="Karlsson M."/>
            <person name="Huettel B."/>
            <person name="Barry K.W."/>
            <person name="Haridas S."/>
            <person name="Chen C."/>
            <person name="Bauer D."/>
            <person name="Andreopoulos W."/>
            <person name="Pangilinan J."/>
            <person name="LaButti K."/>
            <person name="Riley R."/>
            <person name="Lipzen A."/>
            <person name="Clum A."/>
            <person name="Drula E."/>
            <person name="Henrissat B."/>
            <person name="Kohler A."/>
            <person name="Grigoriev I.V."/>
            <person name="Martin F.M."/>
            <person name="Hacquard S."/>
        </authorList>
    </citation>
    <scope>NUCLEOTIDE SEQUENCE</scope>
    <source>
        <strain evidence="2">MPI-SDFR-AT-0068</strain>
    </source>
</reference>
<feature type="compositionally biased region" description="Polar residues" evidence="1">
    <location>
        <begin position="359"/>
        <end position="372"/>
    </location>
</feature>
<dbReference type="EMBL" id="JAGPXF010000006">
    <property type="protein sequence ID" value="KAH7238856.1"/>
    <property type="molecule type" value="Genomic_DNA"/>
</dbReference>
<proteinExistence type="predicted"/>
<feature type="compositionally biased region" description="Polar residues" evidence="1">
    <location>
        <begin position="583"/>
        <end position="596"/>
    </location>
</feature>
<comment type="caution">
    <text evidence="2">The sequence shown here is derived from an EMBL/GenBank/DDBJ whole genome shotgun (WGS) entry which is preliminary data.</text>
</comment>
<dbReference type="AlphaFoldDB" id="A0A8K0RNJ1"/>
<protein>
    <submittedName>
        <fullName evidence="2">Uncharacterized protein</fullName>
    </submittedName>
</protein>
<feature type="compositionally biased region" description="Low complexity" evidence="1">
    <location>
        <begin position="615"/>
        <end position="632"/>
    </location>
</feature>
<feature type="compositionally biased region" description="Low complexity" evidence="1">
    <location>
        <begin position="474"/>
        <end position="493"/>
    </location>
</feature>
<feature type="compositionally biased region" description="Basic and acidic residues" evidence="1">
    <location>
        <begin position="806"/>
        <end position="816"/>
    </location>
</feature>
<keyword evidence="3" id="KW-1185">Reference proteome</keyword>
<evidence type="ECO:0000313" key="2">
    <source>
        <dbReference type="EMBL" id="KAH7238856.1"/>
    </source>
</evidence>
<feature type="compositionally biased region" description="Pro residues" evidence="1">
    <location>
        <begin position="528"/>
        <end position="541"/>
    </location>
</feature>
<feature type="region of interest" description="Disordered" evidence="1">
    <location>
        <begin position="219"/>
        <end position="326"/>
    </location>
</feature>
<accession>A0A8K0RNJ1</accession>
<sequence>MPTYLCHGFRWHRRDIRIFVILNDLEDAAPNWLLAPATSYCVLDQLHAKYDFLPELSPPTTPTQASVSIAKNGQIEQKFGHVDDDHALPSSRVHEADDVVLMHSWSPVKLLEEYDVDDMATACRPYAYVADHAVRIDLSVDVAGQMAKYYEKMAGDDGWIVKLRDELQKGEPVRWYIVVCGDVVREVPGKSDEEEKEVEYEQIRDAAQTWVRTRRGKGILEGFSDSPSESPSEYDEASSGKEDQDDALTILEDILDGSDGTSTPRPLSRELPDFDIPLQPQPDPSRASVLTASTVWSQDGSSDAATRRETPDIDAPLLPSELDPNRASVYTASSAWSRKESFDDELELGTPDVELPLLQSENTRYSTSTASGLYSEYGERKAEPREFVREQPLVPSSIKEVPDIIQPLKPEELVASRSSTPPTPKPLKRQLPAPELYDPGEFIPPFSPDLSTSGVSGFDSSGPSVTNKAESVKPSEPSWPLSSESPLESSGSSTYHNEETSLSFVPSLMQSKGRLATTFHLPKDTIPPQTPSPSSGYPPNPKTFGPSMPRFEEIVPHASPLLISPNPARLEQPSSGVLYDGGQTISEQESPSTPTAPSIGDASILEPNKTKEAKSPVSSLPRSIPRSIPVRKISQRETPDYTLKSPPENPMIQQSTQKSPGSRIPRSAPKPIRLSKLPLPPELEAKTPVRPPTPPKPRAIQRGGSTMKRVGSERRPQTAPEKGKLSKPNSRTLSMPYQYEIPRSLQELESEEVTLEPTPSVASNYDWGVKAEPSAPPDIAGEVRMRVPQPPPTTEQSRQASVSTQHSDRGTHEGGKNHKHRIGRSHSVAEGFKRLFRRPSLAKGTHR</sequence>
<dbReference type="Proteomes" id="UP000813427">
    <property type="component" value="Unassembled WGS sequence"/>
</dbReference>
<feature type="region of interest" description="Disordered" evidence="1">
    <location>
        <begin position="357"/>
        <end position="498"/>
    </location>
</feature>
<gene>
    <name evidence="2" type="ORF">BKA59DRAFT_262608</name>
</gene>
<feature type="compositionally biased region" description="Polar residues" evidence="1">
    <location>
        <begin position="794"/>
        <end position="805"/>
    </location>
</feature>
<name>A0A8K0RNJ1_9HYPO</name>
<feature type="compositionally biased region" description="Polar residues" evidence="1">
    <location>
        <begin position="651"/>
        <end position="660"/>
    </location>
</feature>
<feature type="compositionally biased region" description="Polar residues" evidence="1">
    <location>
        <begin position="288"/>
        <end position="304"/>
    </location>
</feature>
<evidence type="ECO:0000313" key="3">
    <source>
        <dbReference type="Proteomes" id="UP000813427"/>
    </source>
</evidence>
<feature type="region of interest" description="Disordered" evidence="1">
    <location>
        <begin position="331"/>
        <end position="350"/>
    </location>
</feature>
<evidence type="ECO:0000256" key="1">
    <source>
        <dbReference type="SAM" id="MobiDB-lite"/>
    </source>
</evidence>
<feature type="region of interest" description="Disordered" evidence="1">
    <location>
        <begin position="515"/>
        <end position="847"/>
    </location>
</feature>